<evidence type="ECO:0000313" key="2">
    <source>
        <dbReference type="Proteomes" id="UP000225108"/>
    </source>
</evidence>
<dbReference type="EMBL" id="PEBD01000004">
    <property type="protein sequence ID" value="PHV68358.1"/>
    <property type="molecule type" value="Genomic_DNA"/>
</dbReference>
<reference evidence="1 2" key="1">
    <citation type="submission" date="2017-10" db="EMBL/GenBank/DDBJ databases">
        <title>The draft genome sequence of Williamsia sp. BULT 1.1 isolated from the semi-arid grassland soils from South Africa.</title>
        <authorList>
            <person name="Kabwe M.H."/>
            <person name="Govender N."/>
            <person name="Mutseka Lunga P."/>
            <person name="Vikram S."/>
            <person name="Makhalanyane T.P."/>
        </authorList>
    </citation>
    <scope>NUCLEOTIDE SEQUENCE [LARGE SCALE GENOMIC DNA]</scope>
    <source>
        <strain evidence="1 2">BULT 1.1</strain>
    </source>
</reference>
<accession>A0A2G3PR71</accession>
<organism evidence="1 2">
    <name type="scientific">Williamsia marianensis</name>
    <dbReference type="NCBI Taxonomy" id="85044"/>
    <lineage>
        <taxon>Bacteria</taxon>
        <taxon>Bacillati</taxon>
        <taxon>Actinomycetota</taxon>
        <taxon>Actinomycetes</taxon>
        <taxon>Mycobacteriales</taxon>
        <taxon>Nocardiaceae</taxon>
        <taxon>Williamsia</taxon>
    </lineage>
</organism>
<dbReference type="Proteomes" id="UP000225108">
    <property type="component" value="Unassembled WGS sequence"/>
</dbReference>
<comment type="caution">
    <text evidence="1">The sequence shown here is derived from an EMBL/GenBank/DDBJ whole genome shotgun (WGS) entry which is preliminary data.</text>
</comment>
<name>A0A2G3PR71_WILMA</name>
<sequence>MSFKDLIVGDHRNPREEIVAIFGEHQSAGDPQAIARATTWAQGVLNTAGIPADKQVEAIAEIRRAEPRLGLKSATHLASLLKK</sequence>
<proteinExistence type="predicted"/>
<protein>
    <submittedName>
        <fullName evidence="1">Uncharacterized protein</fullName>
    </submittedName>
</protein>
<dbReference type="AlphaFoldDB" id="A0A2G3PR71"/>
<evidence type="ECO:0000313" key="1">
    <source>
        <dbReference type="EMBL" id="PHV68358.1"/>
    </source>
</evidence>
<dbReference type="RefSeq" id="WP_099381494.1">
    <property type="nucleotide sequence ID" value="NZ_PEBD01000004.1"/>
</dbReference>
<gene>
    <name evidence="1" type="ORF">CSW57_03750</name>
</gene>